<accession>A0AAU8J5Z3</accession>
<dbReference type="AlphaFoldDB" id="A0AAU8J5Z3"/>
<organism evidence="1">
    <name type="scientific">Planktothricoides raciborskii GIHE-MW2</name>
    <dbReference type="NCBI Taxonomy" id="2792601"/>
    <lineage>
        <taxon>Bacteria</taxon>
        <taxon>Bacillati</taxon>
        <taxon>Cyanobacteriota</taxon>
        <taxon>Cyanophyceae</taxon>
        <taxon>Oscillatoriophycideae</taxon>
        <taxon>Oscillatoriales</taxon>
        <taxon>Oscillatoriaceae</taxon>
        <taxon>Planktothricoides</taxon>
    </lineage>
</organism>
<reference evidence="1" key="1">
    <citation type="submission" date="2024-07" db="EMBL/GenBank/DDBJ databases">
        <authorList>
            <person name="Kim Y.J."/>
            <person name="Jeong J.Y."/>
        </authorList>
    </citation>
    <scope>NUCLEOTIDE SEQUENCE</scope>
    <source>
        <strain evidence="1">GIHE-MW2</strain>
    </source>
</reference>
<dbReference type="RefSeq" id="WP_277926255.1">
    <property type="nucleotide sequence ID" value="NZ_CP159837.1"/>
</dbReference>
<name>A0AAU8J5Z3_9CYAN</name>
<proteinExistence type="predicted"/>
<gene>
    <name evidence="1" type="ORF">ABWT76_003109</name>
</gene>
<dbReference type="EMBL" id="CP159837">
    <property type="protein sequence ID" value="XCM34504.1"/>
    <property type="molecule type" value="Genomic_DNA"/>
</dbReference>
<protein>
    <submittedName>
        <fullName evidence="1">Uncharacterized protein</fullName>
    </submittedName>
</protein>
<sequence>MGSGAIWRDRERSRVDLGGYWGDIGTILGRYWGAIAEMNEKNC</sequence>
<evidence type="ECO:0000313" key="1">
    <source>
        <dbReference type="EMBL" id="XCM34504.1"/>
    </source>
</evidence>